<name>A0A9W6MGQ7_9ACTN</name>
<proteinExistence type="predicted"/>
<reference evidence="1" key="2">
    <citation type="submission" date="2023-01" db="EMBL/GenBank/DDBJ databases">
        <authorList>
            <person name="Sun Q."/>
            <person name="Evtushenko L."/>
        </authorList>
    </citation>
    <scope>NUCLEOTIDE SEQUENCE</scope>
    <source>
        <strain evidence="1">VKM Ac-2007</strain>
    </source>
</reference>
<gene>
    <name evidence="1" type="ORF">GCM10017600_65640</name>
</gene>
<dbReference type="RefSeq" id="WP_271221448.1">
    <property type="nucleotide sequence ID" value="NZ_BAAAVD010000038.1"/>
</dbReference>
<accession>A0A9W6MGQ7</accession>
<reference evidence="1" key="1">
    <citation type="journal article" date="2014" name="Int. J. Syst. Evol. Microbiol.">
        <title>Complete genome sequence of Corynebacterium casei LMG S-19264T (=DSM 44701T), isolated from a smear-ripened cheese.</title>
        <authorList>
            <consortium name="US DOE Joint Genome Institute (JGI-PGF)"/>
            <person name="Walter F."/>
            <person name="Albersmeier A."/>
            <person name="Kalinowski J."/>
            <person name="Ruckert C."/>
        </authorList>
    </citation>
    <scope>NUCLEOTIDE SEQUENCE</scope>
    <source>
        <strain evidence="1">VKM Ac-2007</strain>
    </source>
</reference>
<protein>
    <submittedName>
        <fullName evidence="1">Uncharacterized protein</fullName>
    </submittedName>
</protein>
<sequence>MTNVTKTRSQREEELVHLVRLGWDLRDLGVSSSLLLPVDGTPALEITTVAETPVRVRAVRGANGWGFSWREGAWVRAFDEGAAEAILRVVAS</sequence>
<organism evidence="1 2">
    <name type="scientific">Streptosporangium carneum</name>
    <dbReference type="NCBI Taxonomy" id="47481"/>
    <lineage>
        <taxon>Bacteria</taxon>
        <taxon>Bacillati</taxon>
        <taxon>Actinomycetota</taxon>
        <taxon>Actinomycetes</taxon>
        <taxon>Streptosporangiales</taxon>
        <taxon>Streptosporangiaceae</taxon>
        <taxon>Streptosporangium</taxon>
    </lineage>
</organism>
<evidence type="ECO:0000313" key="2">
    <source>
        <dbReference type="Proteomes" id="UP001143474"/>
    </source>
</evidence>
<evidence type="ECO:0000313" key="1">
    <source>
        <dbReference type="EMBL" id="GLK13153.1"/>
    </source>
</evidence>
<comment type="caution">
    <text evidence="1">The sequence shown here is derived from an EMBL/GenBank/DDBJ whole genome shotgun (WGS) entry which is preliminary data.</text>
</comment>
<dbReference type="AlphaFoldDB" id="A0A9W6MGQ7"/>
<dbReference type="EMBL" id="BSEV01000020">
    <property type="protein sequence ID" value="GLK13153.1"/>
    <property type="molecule type" value="Genomic_DNA"/>
</dbReference>
<keyword evidence="2" id="KW-1185">Reference proteome</keyword>
<dbReference type="Proteomes" id="UP001143474">
    <property type="component" value="Unassembled WGS sequence"/>
</dbReference>